<dbReference type="GO" id="GO:0005829">
    <property type="term" value="C:cytosol"/>
    <property type="evidence" value="ECO:0007669"/>
    <property type="project" value="TreeGrafter"/>
</dbReference>
<feature type="domain" description="Glutamate--cysteine ligase" evidence="10">
    <location>
        <begin position="18"/>
        <end position="246"/>
    </location>
</feature>
<dbReference type="OrthoDB" id="9803907at2"/>
<evidence type="ECO:0000313" key="12">
    <source>
        <dbReference type="Proteomes" id="UP000051315"/>
    </source>
</evidence>
<evidence type="ECO:0000256" key="8">
    <source>
        <dbReference type="RuleBase" id="RU003544"/>
    </source>
</evidence>
<dbReference type="PANTHER" id="PTHR38761:SF1">
    <property type="entry name" value="GLUTAMATE--CYSTEINE LIGASE"/>
    <property type="match status" value="1"/>
</dbReference>
<dbReference type="Proteomes" id="UP000051315">
    <property type="component" value="Unassembled WGS sequence"/>
</dbReference>
<dbReference type="GO" id="GO:0006750">
    <property type="term" value="P:glutathione biosynthetic process"/>
    <property type="evidence" value="ECO:0007669"/>
    <property type="project" value="UniProtKB-UniPathway"/>
</dbReference>
<keyword evidence="4 8" id="KW-0317">Glutathione biosynthesis</keyword>
<dbReference type="AlphaFoldDB" id="A0A0R1VUJ7"/>
<comment type="caution">
    <text evidence="11">The sequence shown here is derived from an EMBL/GenBank/DDBJ whole genome shotgun (WGS) entry which is preliminary data.</text>
</comment>
<evidence type="ECO:0000256" key="7">
    <source>
        <dbReference type="ARBA" id="ARBA00048819"/>
    </source>
</evidence>
<evidence type="ECO:0000256" key="1">
    <source>
        <dbReference type="ARBA" id="ARBA00005006"/>
    </source>
</evidence>
<dbReference type="GO" id="GO:0046872">
    <property type="term" value="F:metal ion binding"/>
    <property type="evidence" value="ECO:0007669"/>
    <property type="project" value="TreeGrafter"/>
</dbReference>
<dbReference type="GO" id="GO:0004357">
    <property type="term" value="F:glutamate-cysteine ligase activity"/>
    <property type="evidence" value="ECO:0007669"/>
    <property type="project" value="UniProtKB-EC"/>
</dbReference>
<evidence type="ECO:0000313" key="11">
    <source>
        <dbReference type="EMBL" id="KRM09101.1"/>
    </source>
</evidence>
<dbReference type="InterPro" id="IPR014746">
    <property type="entry name" value="Gln_synth/guanido_kin_cat_dom"/>
</dbReference>
<keyword evidence="3 8" id="KW-0436">Ligase</keyword>
<organism evidence="11 12">
    <name type="scientific">Lapidilactobacillus concavus DSM 17758</name>
    <dbReference type="NCBI Taxonomy" id="1423735"/>
    <lineage>
        <taxon>Bacteria</taxon>
        <taxon>Bacillati</taxon>
        <taxon>Bacillota</taxon>
        <taxon>Bacilli</taxon>
        <taxon>Lactobacillales</taxon>
        <taxon>Lactobacillaceae</taxon>
        <taxon>Lapidilactobacillus</taxon>
    </lineage>
</organism>
<dbReference type="STRING" id="1423735.FC15_GL001749"/>
<comment type="pathway">
    <text evidence="1 9">Sulfur metabolism; glutathione biosynthesis; glutathione from L-cysteine and L-glutamate: step 1/2.</text>
</comment>
<comment type="similarity">
    <text evidence="8">Belongs to the glutamate--cysteine ligase type 1 family.</text>
</comment>
<keyword evidence="12" id="KW-1185">Reference proteome</keyword>
<comment type="catalytic activity">
    <reaction evidence="7 9">
        <text>L-cysteine + L-glutamate + ATP = gamma-L-glutamyl-L-cysteine + ADP + phosphate + H(+)</text>
        <dbReference type="Rhea" id="RHEA:13285"/>
        <dbReference type="ChEBI" id="CHEBI:15378"/>
        <dbReference type="ChEBI" id="CHEBI:29985"/>
        <dbReference type="ChEBI" id="CHEBI:30616"/>
        <dbReference type="ChEBI" id="CHEBI:35235"/>
        <dbReference type="ChEBI" id="CHEBI:43474"/>
        <dbReference type="ChEBI" id="CHEBI:58173"/>
        <dbReference type="ChEBI" id="CHEBI:456216"/>
        <dbReference type="EC" id="6.3.2.2"/>
    </reaction>
</comment>
<evidence type="ECO:0000259" key="10">
    <source>
        <dbReference type="Pfam" id="PF04262"/>
    </source>
</evidence>
<dbReference type="RefSeq" id="WP_083479117.1">
    <property type="nucleotide sequence ID" value="NZ_AZFX01000059.1"/>
</dbReference>
<evidence type="ECO:0000256" key="2">
    <source>
        <dbReference type="ARBA" id="ARBA00012220"/>
    </source>
</evidence>
<evidence type="ECO:0000256" key="4">
    <source>
        <dbReference type="ARBA" id="ARBA00022684"/>
    </source>
</evidence>
<name>A0A0R1VUJ7_9LACO</name>
<evidence type="ECO:0000256" key="3">
    <source>
        <dbReference type="ARBA" id="ARBA00022598"/>
    </source>
</evidence>
<feature type="domain" description="Glutamate--cysteine ligase" evidence="10">
    <location>
        <begin position="267"/>
        <end position="326"/>
    </location>
</feature>
<sequence length="468" mass="53012">MDDYGKSILKLGVGDFARGFTWGLEVERHRIDSEGYISQAPYPAMLGEQSRNPYLKNDFFESQSELITPVAGSIDQVLHDARALDHTLRAALAAGEYLWPFSMPPKLTADHSELVYANDSPKKVAYFEEISRRFGKLDGAASGIHVNLGPTTAWTNAIALRMRRKQQRVRDDLMLKQAVGFMHYRWLLTYLKGASPIAEQHYLSQLPEQPVRSLRNSREYGYGYAQEFKGDYRSVEAYIDRIKAGVASDELLAASAYHEPVRLRHMAGLDAMLAEGVSHIELRMLDLDPVSDIGIQRDTLLLIQLMAFYFMVSPSQDPEALTAASFKNDQVSLEHPYRSCCQQQDALNLLHQLQKLVRRANLAPEYTAMLRRMIEAIRRPNLTTSGQLLPRIRQNSLSQYGLQLAAEFQLLSQLNPSPVYRGFAAEPCPPHNQLQRDLFDRYQRQAHVNLPSLVIPDSPELPEDNIAN</sequence>
<dbReference type="InterPro" id="IPR006334">
    <property type="entry name" value="Glut_cys_ligase"/>
</dbReference>
<dbReference type="Pfam" id="PF04262">
    <property type="entry name" value="Glu_cys_ligase"/>
    <property type="match status" value="2"/>
</dbReference>
<dbReference type="GO" id="GO:0005524">
    <property type="term" value="F:ATP binding"/>
    <property type="evidence" value="ECO:0007669"/>
    <property type="project" value="UniProtKB-KW"/>
</dbReference>
<dbReference type="PATRIC" id="fig|1423735.3.peg.1817"/>
<keyword evidence="6" id="KW-0067">ATP-binding</keyword>
<evidence type="ECO:0000256" key="6">
    <source>
        <dbReference type="ARBA" id="ARBA00022840"/>
    </source>
</evidence>
<dbReference type="InterPro" id="IPR007370">
    <property type="entry name" value="Glu_cys_ligase"/>
</dbReference>
<proteinExistence type="inferred from homology"/>
<evidence type="ECO:0000256" key="9">
    <source>
        <dbReference type="RuleBase" id="RU004391"/>
    </source>
</evidence>
<keyword evidence="5" id="KW-0547">Nucleotide-binding</keyword>
<accession>A0A0R1VUJ7</accession>
<dbReference type="PANTHER" id="PTHR38761">
    <property type="entry name" value="GLUTAMATE--CYSTEINE LIGASE"/>
    <property type="match status" value="1"/>
</dbReference>
<dbReference type="EC" id="6.3.2.2" evidence="2 9"/>
<evidence type="ECO:0000256" key="5">
    <source>
        <dbReference type="ARBA" id="ARBA00022741"/>
    </source>
</evidence>
<protein>
    <recommendedName>
        <fullName evidence="2 9">Glutamate--cysteine ligase</fullName>
        <ecNumber evidence="2 9">6.3.2.2</ecNumber>
    </recommendedName>
</protein>
<dbReference type="UniPathway" id="UPA00142">
    <property type="reaction ID" value="UER00209"/>
</dbReference>
<dbReference type="Gene3D" id="3.30.590.20">
    <property type="match status" value="1"/>
</dbReference>
<gene>
    <name evidence="11" type="ORF">FC15_GL001749</name>
</gene>
<dbReference type="EMBL" id="AZFX01000059">
    <property type="protein sequence ID" value="KRM09101.1"/>
    <property type="molecule type" value="Genomic_DNA"/>
</dbReference>
<dbReference type="SUPFAM" id="SSF55931">
    <property type="entry name" value="Glutamine synthetase/guanido kinase"/>
    <property type="match status" value="1"/>
</dbReference>
<reference evidence="11 12" key="1">
    <citation type="journal article" date="2015" name="Genome Announc.">
        <title>Expanding the biotechnology potential of lactobacilli through comparative genomics of 213 strains and associated genera.</title>
        <authorList>
            <person name="Sun Z."/>
            <person name="Harris H.M."/>
            <person name="McCann A."/>
            <person name="Guo C."/>
            <person name="Argimon S."/>
            <person name="Zhang W."/>
            <person name="Yang X."/>
            <person name="Jeffery I.B."/>
            <person name="Cooney J.C."/>
            <person name="Kagawa T.F."/>
            <person name="Liu W."/>
            <person name="Song Y."/>
            <person name="Salvetti E."/>
            <person name="Wrobel A."/>
            <person name="Rasinkangas P."/>
            <person name="Parkhill J."/>
            <person name="Rea M.C."/>
            <person name="O'Sullivan O."/>
            <person name="Ritari J."/>
            <person name="Douillard F.P."/>
            <person name="Paul Ross R."/>
            <person name="Yang R."/>
            <person name="Briner A.E."/>
            <person name="Felis G.E."/>
            <person name="de Vos W.M."/>
            <person name="Barrangou R."/>
            <person name="Klaenhammer T.R."/>
            <person name="Caufield P.W."/>
            <person name="Cui Y."/>
            <person name="Zhang H."/>
            <person name="O'Toole P.W."/>
        </authorList>
    </citation>
    <scope>NUCLEOTIDE SEQUENCE [LARGE SCALE GENOMIC DNA]</scope>
    <source>
        <strain evidence="11 12">DSM 17758</strain>
    </source>
</reference>